<dbReference type="SUPFAM" id="SSF54001">
    <property type="entry name" value="Cysteine proteinases"/>
    <property type="match status" value="1"/>
</dbReference>
<dbReference type="AlphaFoldDB" id="A0A1A6HWN6"/>
<evidence type="ECO:0000256" key="2">
    <source>
        <dbReference type="ARBA" id="ARBA00009085"/>
    </source>
</evidence>
<dbReference type="GO" id="GO:0006508">
    <property type="term" value="P:proteolysis"/>
    <property type="evidence" value="ECO:0007669"/>
    <property type="project" value="UniProtKB-KW"/>
</dbReference>
<feature type="non-terminal residue" evidence="11">
    <location>
        <position position="859"/>
    </location>
</feature>
<keyword evidence="8" id="KW-0175">Coiled coil</keyword>
<dbReference type="FunFam" id="3.90.70.10:FF:000025">
    <property type="entry name" value="Putative ubiquitin carboxyl-terminal hydrolase 8"/>
    <property type="match status" value="1"/>
</dbReference>
<dbReference type="OrthoDB" id="292964at2759"/>
<dbReference type="EMBL" id="LZPO01008005">
    <property type="protein sequence ID" value="OBS82659.1"/>
    <property type="molecule type" value="Genomic_DNA"/>
</dbReference>
<dbReference type="Proteomes" id="UP000092124">
    <property type="component" value="Unassembled WGS sequence"/>
</dbReference>
<feature type="compositionally biased region" description="Basic and acidic residues" evidence="9">
    <location>
        <begin position="322"/>
        <end position="397"/>
    </location>
</feature>
<protein>
    <recommendedName>
        <fullName evidence="7">Ubiquitin carboxyl-terminal hydrolase</fullName>
        <ecNumber evidence="7">3.4.19.12</ecNumber>
    </recommendedName>
</protein>
<comment type="function">
    <text evidence="7">Deubiquitinating enzyme that removes conjugated ubiquitin from specific proteins to regulate different cellular processes.</text>
</comment>
<dbReference type="Pfam" id="PF00443">
    <property type="entry name" value="UCH"/>
    <property type="match status" value="1"/>
</dbReference>
<dbReference type="CDD" id="cd02674">
    <property type="entry name" value="Peptidase_C19R"/>
    <property type="match status" value="1"/>
</dbReference>
<keyword evidence="12" id="KW-1185">Reference proteome</keyword>
<feature type="region of interest" description="Disordered" evidence="9">
    <location>
        <begin position="322"/>
        <end position="502"/>
    </location>
</feature>
<feature type="region of interest" description="Disordered" evidence="9">
    <location>
        <begin position="1"/>
        <end position="68"/>
    </location>
</feature>
<feature type="compositionally biased region" description="Basic and acidic residues" evidence="9">
    <location>
        <begin position="1"/>
        <end position="65"/>
    </location>
</feature>
<evidence type="ECO:0000256" key="9">
    <source>
        <dbReference type="SAM" id="MobiDB-lite"/>
    </source>
</evidence>
<dbReference type="PROSITE" id="PS00973">
    <property type="entry name" value="USP_2"/>
    <property type="match status" value="1"/>
</dbReference>
<comment type="catalytic activity">
    <reaction evidence="1 7">
        <text>Thiol-dependent hydrolysis of ester, thioester, amide, peptide and isopeptide bonds formed by the C-terminal Gly of ubiquitin (a 76-residue protein attached to proteins as an intracellular targeting signal).</text>
        <dbReference type="EC" id="3.4.19.12"/>
    </reaction>
</comment>
<accession>A0A1A6HWN6</accession>
<evidence type="ECO:0000256" key="7">
    <source>
        <dbReference type="RuleBase" id="RU366025"/>
    </source>
</evidence>
<evidence type="ECO:0000256" key="3">
    <source>
        <dbReference type="ARBA" id="ARBA00022670"/>
    </source>
</evidence>
<dbReference type="PROSITE" id="PS00972">
    <property type="entry name" value="USP_1"/>
    <property type="match status" value="1"/>
</dbReference>
<evidence type="ECO:0000313" key="12">
    <source>
        <dbReference type="Proteomes" id="UP000092124"/>
    </source>
</evidence>
<feature type="region of interest" description="Disordered" evidence="9">
    <location>
        <begin position="195"/>
        <end position="214"/>
    </location>
</feature>
<evidence type="ECO:0000256" key="1">
    <source>
        <dbReference type="ARBA" id="ARBA00000707"/>
    </source>
</evidence>
<keyword evidence="5 7" id="KW-0378">Hydrolase</keyword>
<organism evidence="11 12">
    <name type="scientific">Neotoma lepida</name>
    <name type="common">Desert woodrat</name>
    <dbReference type="NCBI Taxonomy" id="56216"/>
    <lineage>
        <taxon>Eukaryota</taxon>
        <taxon>Metazoa</taxon>
        <taxon>Chordata</taxon>
        <taxon>Craniata</taxon>
        <taxon>Vertebrata</taxon>
        <taxon>Euteleostomi</taxon>
        <taxon>Mammalia</taxon>
        <taxon>Eutheria</taxon>
        <taxon>Euarchontoglires</taxon>
        <taxon>Glires</taxon>
        <taxon>Rodentia</taxon>
        <taxon>Myomorpha</taxon>
        <taxon>Muroidea</taxon>
        <taxon>Cricetidae</taxon>
        <taxon>Neotominae</taxon>
        <taxon>Neotoma</taxon>
    </lineage>
</organism>
<sequence length="859" mass="97144">YEEAEVRKKLEEKDRREEEQLQQQKRQEAGREDSGAAAKHSLENVSDSKNKTQRINGEKSEKGGAAERGVGSLTQCLSSVETVTASWIEAKLSDDSKDTWKKRGSVDYVVLLDWFSSAKDLMLGTTLRSLKDALFKWESKTILRHEPLVLEGGYENWLLCYPQYTTNAKVTPPPRSKTEEMPTPPIEVDENAELVTGQDEKPRPLSLSALAGPSAAPRAEASPVIQPVPATKNVPQPLESRAGDLSFSAMERQQLSGLYKLNAETSGELNDWDQTAIDLDRIKSENIDLSGKLLPDRSTKPVFPPPTAMLTDEEKARIHEETALLMEKNKQEKELWERQQKEQKEKLRKEEQERKAGKTQDSEEHDISENQPKDGLEKRDSKQTKTEEKEPSADRGQEATGTKRQSKSEHEGSDAKISVEGKRCPTSGVQKRPADVSPASVSGELNASKVVKPQIPAERDREPSKLKRSYSSPDITQALQEEEKRRPAVTPTVNRENKPKAEISRLSASQIRNLNPVFGGSGPALTGLRNLGNTCYMNSILQCLCNAPHLADYFNRNCYQDDINRSNLLGHKGEVAEEFGIIMKALWTGQYRYISPKDFKVTIGKINDQFAGSSQQDSQELLLFLMDGLHEDLNKADNRKRHKEENNDHLDDLKAAERAWQKHKQLNESIIVALFQGQFKSTVQCLTCHKKSRTFEAFMYLSLPLASTSKCTLQDCLRLFSKEEKLTDNNRFYCSHCRARRDSLKKIEIWKLPPVLLVHLKRFSYDGRWKQKLQTSVDFPLENLDLSQYVIGPKNSLKKYNLFSVSNHYGGLDGGHYTAYCKNAARQRWFKFDDHEVSDISVSSVKSSAAYILFYTSLG</sequence>
<feature type="compositionally biased region" description="Polar residues" evidence="9">
    <location>
        <begin position="469"/>
        <end position="479"/>
    </location>
</feature>
<dbReference type="InterPro" id="IPR028889">
    <property type="entry name" value="USP"/>
</dbReference>
<dbReference type="InterPro" id="IPR036873">
    <property type="entry name" value="Rhodanese-like_dom_sf"/>
</dbReference>
<dbReference type="InterPro" id="IPR038765">
    <property type="entry name" value="Papain-like_cys_pep_sf"/>
</dbReference>
<dbReference type="SUPFAM" id="SSF52821">
    <property type="entry name" value="Rhodanese/Cell cycle control phosphatase"/>
    <property type="match status" value="1"/>
</dbReference>
<comment type="caution">
    <text evidence="11">The sequence shown here is derived from an EMBL/GenBank/DDBJ whole genome shotgun (WGS) entry which is preliminary data.</text>
</comment>
<evidence type="ECO:0000259" key="10">
    <source>
        <dbReference type="PROSITE" id="PS50235"/>
    </source>
</evidence>
<dbReference type="EC" id="3.4.19.12" evidence="7"/>
<keyword evidence="3 7" id="KW-0645">Protease</keyword>
<dbReference type="Gene3D" id="3.90.70.10">
    <property type="entry name" value="Cysteine proteinases"/>
    <property type="match status" value="1"/>
</dbReference>
<proteinExistence type="inferred from homology"/>
<feature type="compositionally biased region" description="Basic and acidic residues" evidence="9">
    <location>
        <begin position="406"/>
        <end position="423"/>
    </location>
</feature>
<dbReference type="STRING" id="56216.A0A1A6HWN6"/>
<comment type="similarity">
    <text evidence="2 7">Belongs to the peptidase C19 family.</text>
</comment>
<dbReference type="GO" id="GO:0004843">
    <property type="term" value="F:cysteine-type deubiquitinase activity"/>
    <property type="evidence" value="ECO:0007669"/>
    <property type="project" value="UniProtKB-UniRule"/>
</dbReference>
<feature type="domain" description="USP" evidence="10">
    <location>
        <begin position="526"/>
        <end position="858"/>
    </location>
</feature>
<dbReference type="InterPro" id="IPR001394">
    <property type="entry name" value="Peptidase_C19_UCH"/>
</dbReference>
<dbReference type="PANTHER" id="PTHR21646">
    <property type="entry name" value="UBIQUITIN CARBOXYL-TERMINAL HYDROLASE"/>
    <property type="match status" value="1"/>
</dbReference>
<feature type="coiled-coil region" evidence="8">
    <location>
        <begin position="626"/>
        <end position="659"/>
    </location>
</feature>
<evidence type="ECO:0000256" key="6">
    <source>
        <dbReference type="ARBA" id="ARBA00022807"/>
    </source>
</evidence>
<dbReference type="GO" id="GO:0016579">
    <property type="term" value="P:protein deubiquitination"/>
    <property type="evidence" value="ECO:0007669"/>
    <property type="project" value="InterPro"/>
</dbReference>
<evidence type="ECO:0000313" key="11">
    <source>
        <dbReference type="EMBL" id="OBS82659.1"/>
    </source>
</evidence>
<feature type="compositionally biased region" description="Low complexity" evidence="9">
    <location>
        <begin position="204"/>
        <end position="214"/>
    </location>
</feature>
<evidence type="ECO:0000256" key="4">
    <source>
        <dbReference type="ARBA" id="ARBA00022786"/>
    </source>
</evidence>
<name>A0A1A6HWN6_NEOLE</name>
<keyword evidence="4 7" id="KW-0833">Ubl conjugation pathway</keyword>
<gene>
    <name evidence="11" type="ORF">A6R68_23348</name>
</gene>
<keyword evidence="6 7" id="KW-0788">Thiol protease</keyword>
<evidence type="ECO:0000256" key="8">
    <source>
        <dbReference type="SAM" id="Coils"/>
    </source>
</evidence>
<dbReference type="PANTHER" id="PTHR21646:SF27">
    <property type="entry name" value="UBIQUITIN CARBOXYL-TERMINAL HYDROLASE 8"/>
    <property type="match status" value="1"/>
</dbReference>
<dbReference type="Gene3D" id="3.40.250.10">
    <property type="entry name" value="Rhodanese-like domain"/>
    <property type="match status" value="1"/>
</dbReference>
<evidence type="ECO:0000256" key="5">
    <source>
        <dbReference type="ARBA" id="ARBA00022801"/>
    </source>
</evidence>
<reference evidence="11 12" key="1">
    <citation type="submission" date="2016-06" db="EMBL/GenBank/DDBJ databases">
        <title>The Draft Genome Sequence and Annotation of the Desert Woodrat Neotoma lepida.</title>
        <authorList>
            <person name="Campbell M."/>
            <person name="Oakeson K.F."/>
            <person name="Yandell M."/>
            <person name="Halpert J.R."/>
            <person name="Dearing D."/>
        </authorList>
    </citation>
    <scope>NUCLEOTIDE SEQUENCE [LARGE SCALE GENOMIC DNA]</scope>
    <source>
        <strain evidence="11">417</strain>
        <tissue evidence="11">Liver</tissue>
    </source>
</reference>
<feature type="non-terminal residue" evidence="11">
    <location>
        <position position="1"/>
    </location>
</feature>
<dbReference type="PROSITE" id="PS50235">
    <property type="entry name" value="USP_3"/>
    <property type="match status" value="1"/>
</dbReference>
<dbReference type="InterPro" id="IPR050185">
    <property type="entry name" value="Ub_carboxyl-term_hydrolase"/>
</dbReference>
<dbReference type="InterPro" id="IPR018200">
    <property type="entry name" value="USP_CS"/>
</dbReference>